<proteinExistence type="predicted"/>
<evidence type="ECO:0000259" key="1">
    <source>
        <dbReference type="Pfam" id="PF09825"/>
    </source>
</evidence>
<dbReference type="Pfam" id="PF09825">
    <property type="entry name" value="BPL_N"/>
    <property type="match status" value="1"/>
</dbReference>
<sequence>MAKIFIPTDRIGLFSFQKSISGTFSALNKLLSKGISLAWHVNGLRLPGTQLWPEGHYYQCGFSLDDTTEAQTILEDNGIIYEMLDAMPQTSLMVKPINIAVYDGRGAGREFSDPLLEVLDMGGFTHSYISDKEIREGKLAHFDVLMVPGSPDAGECYYAGLGDKGYDRIRSFVADHGHYLGICGGAYLPLTSYHQKNPYWLNIVDATENEDLDYWRSGSGFVRCRIDNDQHPIFAAVALGSSSTINLVYWEGPAITITGNNVKPLAHFESLLASGKDPLKPHWDMLDNTMAAEAVKSWYNGLTPELFDKLLRNKCAFAEGEYYGHKLLLYSPHPEMGNIGYGPRADSLNFLLIYNGLFYLAC</sequence>
<dbReference type="KEGG" id="fwa:DCMF_10055"/>
<dbReference type="OrthoDB" id="20888at2"/>
<reference evidence="2 3" key="1">
    <citation type="submission" date="2016-10" db="EMBL/GenBank/DDBJ databases">
        <title>Complete Genome Sequence of Peptococcaceae strain DCMF.</title>
        <authorList>
            <person name="Edwards R.J."/>
            <person name="Holland S.I."/>
            <person name="Deshpande N.P."/>
            <person name="Wong Y.K."/>
            <person name="Ertan H."/>
            <person name="Manefield M."/>
            <person name="Russell T.L."/>
            <person name="Lee M.J."/>
        </authorList>
    </citation>
    <scope>NUCLEOTIDE SEQUENCE [LARGE SCALE GENOMIC DNA]</scope>
    <source>
        <strain evidence="2 3">DCMF</strain>
    </source>
</reference>
<evidence type="ECO:0000313" key="2">
    <source>
        <dbReference type="EMBL" id="ATW25073.1"/>
    </source>
</evidence>
<feature type="domain" description="Biotin-protein ligase N-terminal" evidence="1">
    <location>
        <begin position="98"/>
        <end position="188"/>
    </location>
</feature>
<name>A0A3G1KRH4_FORW1</name>
<dbReference type="RefSeq" id="WP_148134317.1">
    <property type="nucleotide sequence ID" value="NZ_CP017634.1"/>
</dbReference>
<dbReference type="InterPro" id="IPR019197">
    <property type="entry name" value="Biotin-prot_ligase_N"/>
</dbReference>
<dbReference type="Proteomes" id="UP000323521">
    <property type="component" value="Chromosome"/>
</dbReference>
<protein>
    <recommendedName>
        <fullName evidence="1">Biotin-protein ligase N-terminal domain-containing protein</fullName>
    </recommendedName>
</protein>
<evidence type="ECO:0000313" key="3">
    <source>
        <dbReference type="Proteomes" id="UP000323521"/>
    </source>
</evidence>
<accession>A0A3G1KRH4</accession>
<dbReference type="AlphaFoldDB" id="A0A3G1KRH4"/>
<organism evidence="2 3">
    <name type="scientific">Formimonas warabiya</name>
    <dbReference type="NCBI Taxonomy" id="1761012"/>
    <lineage>
        <taxon>Bacteria</taxon>
        <taxon>Bacillati</taxon>
        <taxon>Bacillota</taxon>
        <taxon>Clostridia</taxon>
        <taxon>Eubacteriales</taxon>
        <taxon>Peptococcaceae</taxon>
        <taxon>Candidatus Formimonas</taxon>
    </lineage>
</organism>
<dbReference type="SUPFAM" id="SSF52317">
    <property type="entry name" value="Class I glutamine amidotransferase-like"/>
    <property type="match status" value="1"/>
</dbReference>
<dbReference type="EMBL" id="CP017634">
    <property type="protein sequence ID" value="ATW25073.1"/>
    <property type="molecule type" value="Genomic_DNA"/>
</dbReference>
<dbReference type="InterPro" id="IPR029062">
    <property type="entry name" value="Class_I_gatase-like"/>
</dbReference>
<gene>
    <name evidence="2" type="ORF">DCMF_10055</name>
</gene>
<keyword evidence="3" id="KW-1185">Reference proteome</keyword>